<organism evidence="2 3">
    <name type="scientific">Galleria mellonella</name>
    <name type="common">Greater wax moth</name>
    <dbReference type="NCBI Taxonomy" id="7137"/>
    <lineage>
        <taxon>Eukaryota</taxon>
        <taxon>Metazoa</taxon>
        <taxon>Ecdysozoa</taxon>
        <taxon>Arthropoda</taxon>
        <taxon>Hexapoda</taxon>
        <taxon>Insecta</taxon>
        <taxon>Pterygota</taxon>
        <taxon>Neoptera</taxon>
        <taxon>Endopterygota</taxon>
        <taxon>Lepidoptera</taxon>
        <taxon>Glossata</taxon>
        <taxon>Ditrysia</taxon>
        <taxon>Pyraloidea</taxon>
        <taxon>Pyralidae</taxon>
        <taxon>Galleriinae</taxon>
        <taxon>Galleria</taxon>
    </lineage>
</organism>
<reference evidence="3" key="1">
    <citation type="submission" date="2025-08" db="UniProtKB">
        <authorList>
            <consortium name="RefSeq"/>
        </authorList>
    </citation>
    <scope>IDENTIFICATION</scope>
    <source>
        <tissue evidence="3">Whole larvae</tissue>
    </source>
</reference>
<evidence type="ECO:0000256" key="1">
    <source>
        <dbReference type="SAM" id="SignalP"/>
    </source>
</evidence>
<keyword evidence="2" id="KW-1185">Reference proteome</keyword>
<sequence length="80" mass="8540">MYRLIFLCLLASVSAAPAPKPVVVYSSGVPAVYHSPLVAPAPLVHAPVVHHAPVVSHVSALYHQPVVPAYRPTIFAPHLF</sequence>
<protein>
    <submittedName>
        <fullName evidence="3">Uncharacterized protein LOC128201465</fullName>
    </submittedName>
</protein>
<dbReference type="GeneID" id="128201465"/>
<dbReference type="Proteomes" id="UP001652740">
    <property type="component" value="Unplaced"/>
</dbReference>
<evidence type="ECO:0000313" key="2">
    <source>
        <dbReference type="Proteomes" id="UP001652740"/>
    </source>
</evidence>
<feature type="chain" id="PRO_5047236922" evidence="1">
    <location>
        <begin position="16"/>
        <end position="80"/>
    </location>
</feature>
<gene>
    <name evidence="3" type="primary">LOC128201465</name>
</gene>
<accession>A0ABM3MTG8</accession>
<dbReference type="RefSeq" id="XP_052754485.1">
    <property type="nucleotide sequence ID" value="XM_052898525.1"/>
</dbReference>
<keyword evidence="1" id="KW-0732">Signal</keyword>
<proteinExistence type="predicted"/>
<name>A0ABM3MTG8_GALME</name>
<evidence type="ECO:0000313" key="3">
    <source>
        <dbReference type="RefSeq" id="XP_052754485.1"/>
    </source>
</evidence>
<feature type="signal peptide" evidence="1">
    <location>
        <begin position="1"/>
        <end position="15"/>
    </location>
</feature>